<dbReference type="Pfam" id="PF05402">
    <property type="entry name" value="PqqD"/>
    <property type="match status" value="1"/>
</dbReference>
<dbReference type="Gene3D" id="1.10.10.1150">
    <property type="entry name" value="Coenzyme PQQ synthesis protein D (PqqD)"/>
    <property type="match status" value="1"/>
</dbReference>
<name>A0A1F6T5U3_9PROT</name>
<evidence type="ECO:0008006" key="3">
    <source>
        <dbReference type="Google" id="ProtNLM"/>
    </source>
</evidence>
<dbReference type="AlphaFoldDB" id="A0A1F6T5U3"/>
<gene>
    <name evidence="1" type="ORF">A2V91_00165</name>
</gene>
<dbReference type="NCBIfam" id="TIGR04353">
    <property type="entry name" value="PqqD_rel_X"/>
    <property type="match status" value="1"/>
</dbReference>
<evidence type="ECO:0000313" key="1">
    <source>
        <dbReference type="EMBL" id="OGI40498.1"/>
    </source>
</evidence>
<proteinExistence type="predicted"/>
<dbReference type="Proteomes" id="UP000179334">
    <property type="component" value="Unassembled WGS sequence"/>
</dbReference>
<evidence type="ECO:0000313" key="2">
    <source>
        <dbReference type="Proteomes" id="UP000179334"/>
    </source>
</evidence>
<dbReference type="InterPro" id="IPR008792">
    <property type="entry name" value="PQQD"/>
</dbReference>
<organism evidence="1 2">
    <name type="scientific">Candidatus Muproteobacteria bacterium RBG_16_64_10</name>
    <dbReference type="NCBI Taxonomy" id="1817757"/>
    <lineage>
        <taxon>Bacteria</taxon>
        <taxon>Pseudomonadati</taxon>
        <taxon>Pseudomonadota</taxon>
        <taxon>Candidatus Muproteobacteria</taxon>
    </lineage>
</organism>
<dbReference type="InterPro" id="IPR041881">
    <property type="entry name" value="PqqD_sf"/>
</dbReference>
<dbReference type="InterPro" id="IPR027599">
    <property type="entry name" value="PqqD-rel_X"/>
</dbReference>
<protein>
    <recommendedName>
        <fullName evidence="3">HPr-rel-A system PqqD family protein</fullName>
    </recommendedName>
</protein>
<accession>A0A1F6T5U3</accession>
<dbReference type="EMBL" id="MFSR01000024">
    <property type="protein sequence ID" value="OGI40498.1"/>
    <property type="molecule type" value="Genomic_DNA"/>
</dbReference>
<reference evidence="1 2" key="1">
    <citation type="journal article" date="2016" name="Nat. Commun.">
        <title>Thousands of microbial genomes shed light on interconnected biogeochemical processes in an aquifer system.</title>
        <authorList>
            <person name="Anantharaman K."/>
            <person name="Brown C.T."/>
            <person name="Hug L.A."/>
            <person name="Sharon I."/>
            <person name="Castelle C.J."/>
            <person name="Probst A.J."/>
            <person name="Thomas B.C."/>
            <person name="Singh A."/>
            <person name="Wilkins M.J."/>
            <person name="Karaoz U."/>
            <person name="Brodie E.L."/>
            <person name="Williams K.H."/>
            <person name="Hubbard S.S."/>
            <person name="Banfield J.F."/>
        </authorList>
    </citation>
    <scope>NUCLEOTIDE SEQUENCE [LARGE SCALE GENOMIC DNA]</scope>
</reference>
<comment type="caution">
    <text evidence="1">The sequence shown here is derived from an EMBL/GenBank/DDBJ whole genome shotgun (WGS) entry which is preliminary data.</text>
</comment>
<sequence>MDNNQSKQGQSVALPKADVLMRLALSDSGFVFDPVTGNSFTVNGSGLAILRRLQQQGSDLAGTVASLCEEFDVEAMAAERDVIEFANLLRNAFK</sequence>